<dbReference type="InterPro" id="IPR008991">
    <property type="entry name" value="Translation_prot_SH3-like_sf"/>
</dbReference>
<evidence type="ECO:0000256" key="7">
    <source>
        <dbReference type="ARBA" id="ARBA00058688"/>
    </source>
</evidence>
<comment type="similarity">
    <text evidence="1 8 9">Belongs to the universal ribosomal protein uL24 family.</text>
</comment>
<dbReference type="SUPFAM" id="SSF50104">
    <property type="entry name" value="Translation proteins SH3-like domain"/>
    <property type="match status" value="1"/>
</dbReference>
<keyword evidence="2 8" id="KW-0699">rRNA-binding</keyword>
<dbReference type="Proteomes" id="UP000077654">
    <property type="component" value="Chromosome"/>
</dbReference>
<dbReference type="Pfam" id="PF17136">
    <property type="entry name" value="ribosomal_L24"/>
    <property type="match status" value="1"/>
</dbReference>
<dbReference type="PROSITE" id="PS01108">
    <property type="entry name" value="RIBOSOMAL_L24"/>
    <property type="match status" value="1"/>
</dbReference>
<dbReference type="InterPro" id="IPR005825">
    <property type="entry name" value="Ribosomal_uL24_CS"/>
</dbReference>
<evidence type="ECO:0000259" key="10">
    <source>
        <dbReference type="SMART" id="SM00739"/>
    </source>
</evidence>
<evidence type="ECO:0000256" key="3">
    <source>
        <dbReference type="ARBA" id="ARBA00022884"/>
    </source>
</evidence>
<dbReference type="SMART" id="SM00739">
    <property type="entry name" value="KOW"/>
    <property type="match status" value="1"/>
</dbReference>
<evidence type="ECO:0000313" key="12">
    <source>
        <dbReference type="Proteomes" id="UP000077654"/>
    </source>
</evidence>
<evidence type="ECO:0000256" key="6">
    <source>
        <dbReference type="ARBA" id="ARBA00035206"/>
    </source>
</evidence>
<comment type="function">
    <text evidence="8">One of two assembly initiator proteins, it binds directly to the 5'-end of the 23S rRNA, where it nucleates assembly of the 50S subunit.</text>
</comment>
<sequence length="104" mass="11651">MAAKIKKNDQVIIITGKEKGTIGIVKKVFPNKRVIIEGVNIVKKHQKPVPSQNIVGGIINKEASIHVSNVAILNPQTKRLDRIGFRIENNKKVRFFKSNNVTLK</sequence>
<dbReference type="CDD" id="cd06089">
    <property type="entry name" value="KOW_RPL26"/>
    <property type="match status" value="1"/>
</dbReference>
<accession>A0A172WE09</accession>
<proteinExistence type="inferred from homology"/>
<evidence type="ECO:0000256" key="1">
    <source>
        <dbReference type="ARBA" id="ARBA00010618"/>
    </source>
</evidence>
<comment type="subunit">
    <text evidence="8">Part of the 50S ribosomal subunit.</text>
</comment>
<dbReference type="GO" id="GO:0006412">
    <property type="term" value="P:translation"/>
    <property type="evidence" value="ECO:0007669"/>
    <property type="project" value="UniProtKB-UniRule"/>
</dbReference>
<dbReference type="Pfam" id="PF00467">
    <property type="entry name" value="KOW"/>
    <property type="match status" value="1"/>
</dbReference>
<protein>
    <recommendedName>
        <fullName evidence="6 8">Large ribosomal subunit protein uL24</fullName>
    </recommendedName>
</protein>
<dbReference type="GO" id="GO:0005829">
    <property type="term" value="C:cytosol"/>
    <property type="evidence" value="ECO:0007669"/>
    <property type="project" value="UniProtKB-ARBA"/>
</dbReference>
<comment type="function">
    <text evidence="7 8">One of the proteins that surrounds the polypeptide exit tunnel on the outside of the subunit.</text>
</comment>
<gene>
    <name evidence="8 11" type="primary">rplX</name>
    <name evidence="11" type="ORF">XW81_02350</name>
</gene>
<dbReference type="STRING" id="118110.XW81_02350"/>
<evidence type="ECO:0000256" key="8">
    <source>
        <dbReference type="HAMAP-Rule" id="MF_01326"/>
    </source>
</evidence>
<dbReference type="InterPro" id="IPR005824">
    <property type="entry name" value="KOW"/>
</dbReference>
<evidence type="ECO:0000256" key="2">
    <source>
        <dbReference type="ARBA" id="ARBA00022730"/>
    </source>
</evidence>
<keyword evidence="5 8" id="KW-0687">Ribonucleoprotein</keyword>
<dbReference type="PANTHER" id="PTHR12903">
    <property type="entry name" value="MITOCHONDRIAL RIBOSOMAL PROTEIN L24"/>
    <property type="match status" value="1"/>
</dbReference>
<dbReference type="Gene3D" id="2.30.30.30">
    <property type="match status" value="1"/>
</dbReference>
<dbReference type="FunFam" id="2.30.30.30:FF:000004">
    <property type="entry name" value="50S ribosomal protein L24"/>
    <property type="match status" value="1"/>
</dbReference>
<reference evidence="11 12" key="1">
    <citation type="submission" date="2015-04" db="EMBL/GenBank/DDBJ databases">
        <title>Buchnera aphidicola assembly.</title>
        <authorList>
            <person name="Zhang Y."/>
        </authorList>
    </citation>
    <scope>NUCLEOTIDE SEQUENCE [LARGE SCALE GENOMIC DNA]</scope>
    <source>
        <strain evidence="11 12">SC</strain>
    </source>
</reference>
<feature type="domain" description="KOW" evidence="10">
    <location>
        <begin position="4"/>
        <end position="31"/>
    </location>
</feature>
<dbReference type="RefSeq" id="WP_075474339.1">
    <property type="nucleotide sequence ID" value="NZ_CP011299.1"/>
</dbReference>
<dbReference type="InterPro" id="IPR003256">
    <property type="entry name" value="Ribosomal_uL24"/>
</dbReference>
<dbReference type="PATRIC" id="fig|118110.3.peg.465"/>
<evidence type="ECO:0000256" key="4">
    <source>
        <dbReference type="ARBA" id="ARBA00022980"/>
    </source>
</evidence>
<dbReference type="GO" id="GO:1990904">
    <property type="term" value="C:ribonucleoprotein complex"/>
    <property type="evidence" value="ECO:0007669"/>
    <property type="project" value="UniProtKB-KW"/>
</dbReference>
<dbReference type="AlphaFoldDB" id="A0A172WE09"/>
<dbReference type="OrthoDB" id="9807419at2"/>
<evidence type="ECO:0000256" key="5">
    <source>
        <dbReference type="ARBA" id="ARBA00023274"/>
    </source>
</evidence>
<dbReference type="EMBL" id="CP011299">
    <property type="protein sequence ID" value="ANF17214.1"/>
    <property type="molecule type" value="Genomic_DNA"/>
</dbReference>
<dbReference type="GO" id="GO:0005840">
    <property type="term" value="C:ribosome"/>
    <property type="evidence" value="ECO:0007669"/>
    <property type="project" value="UniProtKB-KW"/>
</dbReference>
<dbReference type="GO" id="GO:0019843">
    <property type="term" value="F:rRNA binding"/>
    <property type="evidence" value="ECO:0007669"/>
    <property type="project" value="UniProtKB-UniRule"/>
</dbReference>
<keyword evidence="4 8" id="KW-0689">Ribosomal protein</keyword>
<organism evidence="11 12">
    <name type="scientific">Buchnera aphidicola subsp. Schlechtendalia chinensis</name>
    <dbReference type="NCBI Taxonomy" id="118110"/>
    <lineage>
        <taxon>Bacteria</taxon>
        <taxon>Pseudomonadati</taxon>
        <taxon>Pseudomonadota</taxon>
        <taxon>Gammaproteobacteria</taxon>
        <taxon>Enterobacterales</taxon>
        <taxon>Erwiniaceae</taxon>
        <taxon>Buchnera</taxon>
    </lineage>
</organism>
<dbReference type="InterPro" id="IPR057264">
    <property type="entry name" value="Ribosomal_uL24_C"/>
</dbReference>
<dbReference type="InterPro" id="IPR014722">
    <property type="entry name" value="Rib_uL2_dom2"/>
</dbReference>
<evidence type="ECO:0000256" key="9">
    <source>
        <dbReference type="RuleBase" id="RU003477"/>
    </source>
</evidence>
<keyword evidence="3 8" id="KW-0694">RNA-binding</keyword>
<name>A0A172WE09_BUCSC</name>
<keyword evidence="12" id="KW-1185">Reference proteome</keyword>
<dbReference type="InterPro" id="IPR041988">
    <property type="entry name" value="Ribosomal_uL24_KOW"/>
</dbReference>
<dbReference type="NCBIfam" id="TIGR01079">
    <property type="entry name" value="rplX_bact"/>
    <property type="match status" value="1"/>
</dbReference>
<dbReference type="GO" id="GO:0003735">
    <property type="term" value="F:structural constituent of ribosome"/>
    <property type="evidence" value="ECO:0007669"/>
    <property type="project" value="InterPro"/>
</dbReference>
<dbReference type="HAMAP" id="MF_01326_B">
    <property type="entry name" value="Ribosomal_uL24_B"/>
    <property type="match status" value="1"/>
</dbReference>
<evidence type="ECO:0000313" key="11">
    <source>
        <dbReference type="EMBL" id="ANF17214.1"/>
    </source>
</evidence>